<name>A0A2S4PTQ0_9PEZI</name>
<sequence length="307" mass="34192">MVAIQLCFALRTSPTNQTVSLLGSWDNYSSQLPLSRDRVSSPSSRTANWQGTFRFQGNALQRGKRYWYYYIIDGQQVSYDTQQYSVREPVTGRILNVLDIPSDGSSQTSVSKISSSRNLTVNSALNNSKQKSLLDKNLLSQSRRRYSRESLSLKVDIPKGRPLSISKIKSPRPITPHAAKFILEADYGSSSIQEITSLFSASTIENYQPNYSKSPSSMSSSSGSSYSDQFDSDSPISTSSNSSFGDYSSSSPVSQCKYEQFGATRRGEGVKLDCGDAQCGNVYEFNSNRSFKDEINTRATQRYRRPI</sequence>
<dbReference type="InterPro" id="IPR013783">
    <property type="entry name" value="Ig-like_fold"/>
</dbReference>
<feature type="compositionally biased region" description="Low complexity" evidence="1">
    <location>
        <begin position="212"/>
        <end position="253"/>
    </location>
</feature>
<keyword evidence="3" id="KW-1185">Reference proteome</keyword>
<dbReference type="Proteomes" id="UP000237438">
    <property type="component" value="Unassembled WGS sequence"/>
</dbReference>
<protein>
    <recommendedName>
        <fullName evidence="4">AMP-activated protein kinase glycogen-binding domain-containing protein</fullName>
    </recommendedName>
</protein>
<reference evidence="2 3" key="1">
    <citation type="submission" date="2017-10" db="EMBL/GenBank/DDBJ databases">
        <title>Development of genomic resources for the powdery mildew, Erysiphe pulchra.</title>
        <authorList>
            <person name="Wadl P.A."/>
            <person name="Mack B.M."/>
            <person name="Moore G."/>
            <person name="Beltz S.B."/>
        </authorList>
    </citation>
    <scope>NUCLEOTIDE SEQUENCE [LARGE SCALE GENOMIC DNA]</scope>
    <source>
        <strain evidence="2">Cflorida</strain>
    </source>
</reference>
<dbReference type="PANTHER" id="PTHR40625">
    <property type="entry name" value="GTP-BINDING PROTEIN ESDC-RELATED"/>
    <property type="match status" value="1"/>
</dbReference>
<dbReference type="Gene3D" id="2.60.40.10">
    <property type="entry name" value="Immunoglobulins"/>
    <property type="match status" value="1"/>
</dbReference>
<dbReference type="SUPFAM" id="SSF81296">
    <property type="entry name" value="E set domains"/>
    <property type="match status" value="1"/>
</dbReference>
<dbReference type="AlphaFoldDB" id="A0A2S4PTQ0"/>
<accession>A0A2S4PTQ0</accession>
<dbReference type="OrthoDB" id="5364946at2759"/>
<comment type="caution">
    <text evidence="2">The sequence shown here is derived from an EMBL/GenBank/DDBJ whole genome shotgun (WGS) entry which is preliminary data.</text>
</comment>
<feature type="region of interest" description="Disordered" evidence="1">
    <location>
        <begin position="211"/>
        <end position="253"/>
    </location>
</feature>
<proteinExistence type="predicted"/>
<evidence type="ECO:0008006" key="4">
    <source>
        <dbReference type="Google" id="ProtNLM"/>
    </source>
</evidence>
<dbReference type="InterPro" id="IPR014756">
    <property type="entry name" value="Ig_E-set"/>
</dbReference>
<dbReference type="STRING" id="225359.A0A2S4PTQ0"/>
<organism evidence="2 3">
    <name type="scientific">Erysiphe pulchra</name>
    <dbReference type="NCBI Taxonomy" id="225359"/>
    <lineage>
        <taxon>Eukaryota</taxon>
        <taxon>Fungi</taxon>
        <taxon>Dikarya</taxon>
        <taxon>Ascomycota</taxon>
        <taxon>Pezizomycotina</taxon>
        <taxon>Leotiomycetes</taxon>
        <taxon>Erysiphales</taxon>
        <taxon>Erysiphaceae</taxon>
        <taxon>Erysiphe</taxon>
    </lineage>
</organism>
<dbReference type="EMBL" id="PEDP01000617">
    <property type="protein sequence ID" value="POS85402.1"/>
    <property type="molecule type" value="Genomic_DNA"/>
</dbReference>
<evidence type="ECO:0000256" key="1">
    <source>
        <dbReference type="SAM" id="MobiDB-lite"/>
    </source>
</evidence>
<gene>
    <name evidence="2" type="ORF">EPUL_002264</name>
</gene>
<evidence type="ECO:0000313" key="2">
    <source>
        <dbReference type="EMBL" id="POS85402.1"/>
    </source>
</evidence>
<evidence type="ECO:0000313" key="3">
    <source>
        <dbReference type="Proteomes" id="UP000237438"/>
    </source>
</evidence>
<dbReference type="PANTHER" id="PTHR40625:SF2">
    <property type="entry name" value="GTP-BINDING PROTEIN ESDC"/>
    <property type="match status" value="1"/>
</dbReference>